<dbReference type="Proteomes" id="UP000634136">
    <property type="component" value="Unassembled WGS sequence"/>
</dbReference>
<evidence type="ECO:0000313" key="10">
    <source>
        <dbReference type="EMBL" id="KAF7828376.1"/>
    </source>
</evidence>
<dbReference type="FunFam" id="3.30.1360.120:FF:000024">
    <property type="entry name" value="Putative transferase, mitochondrial"/>
    <property type="match status" value="1"/>
</dbReference>
<dbReference type="GO" id="GO:0005509">
    <property type="term" value="F:calcium ion binding"/>
    <property type="evidence" value="ECO:0007669"/>
    <property type="project" value="InterPro"/>
</dbReference>
<evidence type="ECO:0000256" key="8">
    <source>
        <dbReference type="ARBA" id="ARBA00023274"/>
    </source>
</evidence>
<keyword evidence="5" id="KW-0809">Transit peptide</keyword>
<dbReference type="GO" id="GO:0005759">
    <property type="term" value="C:mitochondrial matrix"/>
    <property type="evidence" value="ECO:0007669"/>
    <property type="project" value="TreeGrafter"/>
</dbReference>
<dbReference type="InterPro" id="IPR018247">
    <property type="entry name" value="EF_Hand_1_Ca_BS"/>
</dbReference>
<dbReference type="Pfam" id="PF00312">
    <property type="entry name" value="Ribosomal_S15"/>
    <property type="match status" value="1"/>
</dbReference>
<keyword evidence="7" id="KW-0496">Mitochondrion</keyword>
<dbReference type="GO" id="GO:0006412">
    <property type="term" value="P:translation"/>
    <property type="evidence" value="ECO:0007669"/>
    <property type="project" value="InterPro"/>
</dbReference>
<dbReference type="PANTHER" id="PTHR22602">
    <property type="entry name" value="TRANSFERASE CAF17, MITOCHONDRIAL-RELATED"/>
    <property type="match status" value="1"/>
</dbReference>
<organism evidence="10 11">
    <name type="scientific">Senna tora</name>
    <dbReference type="NCBI Taxonomy" id="362788"/>
    <lineage>
        <taxon>Eukaryota</taxon>
        <taxon>Viridiplantae</taxon>
        <taxon>Streptophyta</taxon>
        <taxon>Embryophyta</taxon>
        <taxon>Tracheophyta</taxon>
        <taxon>Spermatophyta</taxon>
        <taxon>Magnoliopsida</taxon>
        <taxon>eudicotyledons</taxon>
        <taxon>Gunneridae</taxon>
        <taxon>Pentapetalae</taxon>
        <taxon>rosids</taxon>
        <taxon>fabids</taxon>
        <taxon>Fabales</taxon>
        <taxon>Fabaceae</taxon>
        <taxon>Caesalpinioideae</taxon>
        <taxon>Cassia clade</taxon>
        <taxon>Senna</taxon>
    </lineage>
</organism>
<dbReference type="InterPro" id="IPR000589">
    <property type="entry name" value="Ribosomal_uS15"/>
</dbReference>
<dbReference type="Gene3D" id="3.30.1360.120">
    <property type="entry name" value="Probable tRNA modification gtpase trme, domain 1"/>
    <property type="match status" value="1"/>
</dbReference>
<dbReference type="FunFam" id="1.10.287.10:FF:000003">
    <property type="entry name" value="40S ribosomal protein S13"/>
    <property type="match status" value="1"/>
</dbReference>
<dbReference type="FunFam" id="4.10.860.130:FF:000001">
    <property type="entry name" value="40S ribosomal protein S13"/>
    <property type="match status" value="1"/>
</dbReference>
<dbReference type="NCBIfam" id="TIGR03317">
    <property type="entry name" value="ygfZ_signature"/>
    <property type="match status" value="1"/>
</dbReference>
<dbReference type="PANTHER" id="PTHR22602:SF0">
    <property type="entry name" value="TRANSFERASE CAF17, MITOCHONDRIAL-RELATED"/>
    <property type="match status" value="1"/>
</dbReference>
<dbReference type="InterPro" id="IPR011992">
    <property type="entry name" value="EF-hand-dom_pair"/>
</dbReference>
<evidence type="ECO:0000313" key="11">
    <source>
        <dbReference type="Proteomes" id="UP000634136"/>
    </source>
</evidence>
<dbReference type="Gene3D" id="1.10.238.10">
    <property type="entry name" value="EF-hand"/>
    <property type="match status" value="1"/>
</dbReference>
<keyword evidence="3" id="KW-0677">Repeat</keyword>
<name>A0A834TX47_9FABA</name>
<dbReference type="PROSITE" id="PS00018">
    <property type="entry name" value="EF_HAND_1"/>
    <property type="match status" value="1"/>
</dbReference>
<accession>A0A834TX47</accession>
<dbReference type="InterPro" id="IPR002048">
    <property type="entry name" value="EF_hand_dom"/>
</dbReference>
<dbReference type="GO" id="GO:0016226">
    <property type="term" value="P:iron-sulfur cluster assembly"/>
    <property type="evidence" value="ECO:0007669"/>
    <property type="project" value="TreeGrafter"/>
</dbReference>
<dbReference type="SUPFAM" id="SSF103025">
    <property type="entry name" value="Folate-binding domain"/>
    <property type="match status" value="1"/>
</dbReference>
<dbReference type="InterPro" id="IPR045179">
    <property type="entry name" value="YgfZ/GcvT"/>
</dbReference>
<sequence>MAETSSATPDSWKSSHCATEKTSCRAIHHTTPIQFSGHETHFQNVGSMASLLKSRSVIRFQGPDTLKFLQGLLTNDVRRFGEPIGEKTANLPTPNVSAASATPVYAALLTPQGRFLYDLFLYKPPRSETKLDRTGTGPGADPDEPLNLLADVDASVLDELLETLKKYRLRSKVEIDNVSEHFSCWQRYGPVLSEKPSHVEEPEAASVGWGAGVDRSAMSASRGSNLGWQWFKDPRLDCLGFRGIFPSEITPPLVEVDKETEEENYLFWRIKKGVAEGSTEIPKGEAVPLEYNLVGLNAISFDKGCYVGQELIARTHHRGVIRKRLVPLRFLNTDGDEVEDKVTPGSEIIDTASGKKAGLVNTALGCRGLGILRLEEAFKGCGTLSIKDEDNVKVEAVRPNCAFKVLDKDSTGFVSVSELRHILTNIGEKLEPAEFDEWIREVDVEENICKFAKKGLTPSQIGVILRDSHGIAQVKSVTGNKILRILKAHGLAPEIPEDLYHLIKKAVSIRKHLERNRKDKDSKFRLILVESRIHRLARYYKKTKKLPPVWK</sequence>
<dbReference type="SUPFAM" id="SSF47473">
    <property type="entry name" value="EF-hand"/>
    <property type="match status" value="1"/>
</dbReference>
<dbReference type="Pfam" id="PF25455">
    <property type="entry name" value="Beta-barrel_CAF17_C"/>
    <property type="match status" value="1"/>
</dbReference>
<dbReference type="GO" id="GO:0003735">
    <property type="term" value="F:structural constituent of ribosome"/>
    <property type="evidence" value="ECO:0007669"/>
    <property type="project" value="InterPro"/>
</dbReference>
<keyword evidence="6" id="KW-0689">Ribosomal protein</keyword>
<dbReference type="InterPro" id="IPR057460">
    <property type="entry name" value="CAF17_C"/>
</dbReference>
<dbReference type="Pfam" id="PF13405">
    <property type="entry name" value="EF-hand_6"/>
    <property type="match status" value="1"/>
</dbReference>
<comment type="subcellular location">
    <subcellularLocation>
        <location evidence="1">Mitochondrion</location>
    </subcellularLocation>
</comment>
<dbReference type="InterPro" id="IPR017703">
    <property type="entry name" value="YgfZ/GCV_T_CS"/>
</dbReference>
<gene>
    <name evidence="10" type="ORF">G2W53_019540</name>
</gene>
<dbReference type="CDD" id="cd00051">
    <property type="entry name" value="EFh"/>
    <property type="match status" value="1"/>
</dbReference>
<evidence type="ECO:0000259" key="9">
    <source>
        <dbReference type="PROSITE" id="PS50222"/>
    </source>
</evidence>
<dbReference type="GO" id="GO:0016740">
    <property type="term" value="F:transferase activity"/>
    <property type="evidence" value="ECO:0007669"/>
    <property type="project" value="UniProtKB-KW"/>
</dbReference>
<keyword evidence="11" id="KW-1185">Reference proteome</keyword>
<keyword evidence="10" id="KW-0808">Transferase</keyword>
<dbReference type="AlphaFoldDB" id="A0A834TX47"/>
<dbReference type="InterPro" id="IPR027266">
    <property type="entry name" value="TrmE/GcvT-like"/>
</dbReference>
<dbReference type="Gene3D" id="1.10.287.10">
    <property type="entry name" value="S15/NS1, RNA-binding"/>
    <property type="match status" value="1"/>
</dbReference>
<comment type="caution">
    <text evidence="10">The sequence shown here is derived from an EMBL/GenBank/DDBJ whole genome shotgun (WGS) entry which is preliminary data.</text>
</comment>
<dbReference type="GO" id="GO:1990904">
    <property type="term" value="C:ribonucleoprotein complex"/>
    <property type="evidence" value="ECO:0007669"/>
    <property type="project" value="UniProtKB-KW"/>
</dbReference>
<dbReference type="FunFam" id="1.10.238.10:FF:000003">
    <property type="entry name" value="Calmodulin A"/>
    <property type="match status" value="1"/>
</dbReference>
<evidence type="ECO:0000256" key="3">
    <source>
        <dbReference type="ARBA" id="ARBA00022737"/>
    </source>
</evidence>
<dbReference type="Gene3D" id="4.10.860.130">
    <property type="match status" value="1"/>
</dbReference>
<dbReference type="EMBL" id="JAAIUW010000006">
    <property type="protein sequence ID" value="KAF7828376.1"/>
    <property type="molecule type" value="Genomic_DNA"/>
</dbReference>
<comment type="similarity">
    <text evidence="2">Belongs to the universal ribosomal protein uS15 family.</text>
</comment>
<evidence type="ECO:0000256" key="2">
    <source>
        <dbReference type="ARBA" id="ARBA00008434"/>
    </source>
</evidence>
<proteinExistence type="inferred from homology"/>
<dbReference type="SMART" id="SM01386">
    <property type="entry name" value="Ribosomal_S13_N"/>
    <property type="match status" value="1"/>
</dbReference>
<keyword evidence="4" id="KW-0106">Calcium</keyword>
<evidence type="ECO:0000256" key="1">
    <source>
        <dbReference type="ARBA" id="ARBA00004173"/>
    </source>
</evidence>
<dbReference type="Pfam" id="PF08069">
    <property type="entry name" value="Ribosomal_S13_N"/>
    <property type="match status" value="1"/>
</dbReference>
<dbReference type="SUPFAM" id="SSF47060">
    <property type="entry name" value="S15/NS1 RNA-binding domain"/>
    <property type="match status" value="1"/>
</dbReference>
<reference evidence="10" key="1">
    <citation type="submission" date="2020-09" db="EMBL/GenBank/DDBJ databases">
        <title>Genome-Enabled Discovery of Anthraquinone Biosynthesis in Senna tora.</title>
        <authorList>
            <person name="Kang S.-H."/>
            <person name="Pandey R.P."/>
            <person name="Lee C.-M."/>
            <person name="Sim J.-S."/>
            <person name="Jeong J.-T."/>
            <person name="Choi B.-S."/>
            <person name="Jung M."/>
            <person name="Ginzburg D."/>
            <person name="Zhao K."/>
            <person name="Won S.Y."/>
            <person name="Oh T.-J."/>
            <person name="Yu Y."/>
            <person name="Kim N.-H."/>
            <person name="Lee O.R."/>
            <person name="Lee T.-H."/>
            <person name="Bashyal P."/>
            <person name="Kim T.-S."/>
            <person name="Lee W.-H."/>
            <person name="Kawkins C."/>
            <person name="Kim C.-K."/>
            <person name="Kim J.S."/>
            <person name="Ahn B.O."/>
            <person name="Rhee S.Y."/>
            <person name="Sohng J.K."/>
        </authorList>
    </citation>
    <scope>NUCLEOTIDE SEQUENCE</scope>
    <source>
        <tissue evidence="10">Leaf</tissue>
    </source>
</reference>
<feature type="domain" description="EF-hand" evidence="9">
    <location>
        <begin position="402"/>
        <end position="429"/>
    </location>
</feature>
<keyword evidence="8" id="KW-0687">Ribonucleoprotein</keyword>
<dbReference type="InterPro" id="IPR009068">
    <property type="entry name" value="uS15_NS1_RNA-bd_sf"/>
</dbReference>
<dbReference type="PROSITE" id="PS50222">
    <property type="entry name" value="EF_HAND_2"/>
    <property type="match status" value="1"/>
</dbReference>
<evidence type="ECO:0000256" key="6">
    <source>
        <dbReference type="ARBA" id="ARBA00022980"/>
    </source>
</evidence>
<dbReference type="CDD" id="cd00353">
    <property type="entry name" value="Ribosomal_S15p_S13e"/>
    <property type="match status" value="1"/>
</dbReference>
<protein>
    <submittedName>
        <fullName evidence="10">Putative transferase</fullName>
    </submittedName>
</protein>
<dbReference type="PROSITE" id="PS00362">
    <property type="entry name" value="RIBOSOMAL_S15"/>
    <property type="match status" value="1"/>
</dbReference>
<evidence type="ECO:0000256" key="4">
    <source>
        <dbReference type="ARBA" id="ARBA00022837"/>
    </source>
</evidence>
<evidence type="ECO:0000256" key="5">
    <source>
        <dbReference type="ARBA" id="ARBA00022946"/>
    </source>
</evidence>
<dbReference type="OrthoDB" id="191995at2759"/>
<dbReference type="GO" id="GO:0005840">
    <property type="term" value="C:ribosome"/>
    <property type="evidence" value="ECO:0007669"/>
    <property type="project" value="UniProtKB-KW"/>
</dbReference>
<dbReference type="InterPro" id="IPR012606">
    <property type="entry name" value="Ribosomal_uS15_N"/>
</dbReference>
<dbReference type="SMART" id="SM01387">
    <property type="entry name" value="Ribosomal_S15"/>
    <property type="match status" value="1"/>
</dbReference>
<evidence type="ECO:0000256" key="7">
    <source>
        <dbReference type="ARBA" id="ARBA00023128"/>
    </source>
</evidence>